<keyword evidence="6 8" id="KW-0472">Membrane</keyword>
<feature type="transmembrane region" description="Helical" evidence="8">
    <location>
        <begin position="102"/>
        <end position="123"/>
    </location>
</feature>
<dbReference type="GO" id="GO:0030244">
    <property type="term" value="P:cellulose biosynthetic process"/>
    <property type="evidence" value="ECO:0007669"/>
    <property type="project" value="InterPro"/>
</dbReference>
<evidence type="ECO:0000256" key="1">
    <source>
        <dbReference type="ARBA" id="ARBA00004308"/>
    </source>
</evidence>
<dbReference type="GO" id="GO:0071555">
    <property type="term" value="P:cell wall organization"/>
    <property type="evidence" value="ECO:0007669"/>
    <property type="project" value="UniProtKB-KW"/>
</dbReference>
<keyword evidence="3" id="KW-0808">Transferase</keyword>
<keyword evidence="10" id="KW-1185">Reference proteome</keyword>
<feature type="transmembrane region" description="Helical" evidence="8">
    <location>
        <begin position="135"/>
        <end position="155"/>
    </location>
</feature>
<dbReference type="GO" id="GO:0016760">
    <property type="term" value="F:cellulose synthase (UDP-forming) activity"/>
    <property type="evidence" value="ECO:0007669"/>
    <property type="project" value="InterPro"/>
</dbReference>
<evidence type="ECO:0000313" key="9">
    <source>
        <dbReference type="EMBL" id="KAJ4785982.1"/>
    </source>
</evidence>
<sequence length="173" mass="19345">MEMRWSGITLDDWWRNQQFWMIGGTSAHIISILRGIVKLITGTDISFAPALKSGQNNEEELADLYVVKWTFLMVLPITIMMTNVVAITVGITREIFREKHSWGKLIGGVCFSIWVLVHLFPFAKDLVGRRGKTPTIVFIWSGLIAITIALLTLSINPSSAAARLDFSGSFSFP</sequence>
<evidence type="ECO:0000256" key="7">
    <source>
        <dbReference type="ARBA" id="ARBA00023316"/>
    </source>
</evidence>
<dbReference type="GO" id="GO:0012505">
    <property type="term" value="C:endomembrane system"/>
    <property type="evidence" value="ECO:0007669"/>
    <property type="project" value="UniProtKB-SubCell"/>
</dbReference>
<evidence type="ECO:0000256" key="6">
    <source>
        <dbReference type="ARBA" id="ARBA00023136"/>
    </source>
</evidence>
<keyword evidence="7" id="KW-0961">Cell wall biogenesis/degradation</keyword>
<evidence type="ECO:0000256" key="8">
    <source>
        <dbReference type="SAM" id="Phobius"/>
    </source>
</evidence>
<reference evidence="9" key="1">
    <citation type="submission" date="2022-08" db="EMBL/GenBank/DDBJ databases">
        <authorList>
            <person name="Marques A."/>
        </authorList>
    </citation>
    <scope>NUCLEOTIDE SEQUENCE</scope>
    <source>
        <strain evidence="9">RhyPub2mFocal</strain>
        <tissue evidence="9">Leaves</tissue>
    </source>
</reference>
<evidence type="ECO:0000313" key="10">
    <source>
        <dbReference type="Proteomes" id="UP001140206"/>
    </source>
</evidence>
<evidence type="ECO:0000256" key="2">
    <source>
        <dbReference type="ARBA" id="ARBA00022676"/>
    </source>
</evidence>
<organism evidence="9 10">
    <name type="scientific">Rhynchospora pubera</name>
    <dbReference type="NCBI Taxonomy" id="906938"/>
    <lineage>
        <taxon>Eukaryota</taxon>
        <taxon>Viridiplantae</taxon>
        <taxon>Streptophyta</taxon>
        <taxon>Embryophyta</taxon>
        <taxon>Tracheophyta</taxon>
        <taxon>Spermatophyta</taxon>
        <taxon>Magnoliopsida</taxon>
        <taxon>Liliopsida</taxon>
        <taxon>Poales</taxon>
        <taxon>Cyperaceae</taxon>
        <taxon>Cyperoideae</taxon>
        <taxon>Rhynchosporeae</taxon>
        <taxon>Rhynchospora</taxon>
    </lineage>
</organism>
<comment type="subcellular location">
    <subcellularLocation>
        <location evidence="1">Endomembrane system</location>
    </subcellularLocation>
</comment>
<dbReference type="EMBL" id="JAMFTS010000002">
    <property type="protein sequence ID" value="KAJ4785982.1"/>
    <property type="molecule type" value="Genomic_DNA"/>
</dbReference>
<evidence type="ECO:0000256" key="4">
    <source>
        <dbReference type="ARBA" id="ARBA00022692"/>
    </source>
</evidence>
<keyword evidence="5 8" id="KW-1133">Transmembrane helix</keyword>
<dbReference type="AlphaFoldDB" id="A0AAV8F4S7"/>
<keyword evidence="4 8" id="KW-0812">Transmembrane</keyword>
<proteinExistence type="predicted"/>
<dbReference type="PANTHER" id="PTHR13301">
    <property type="entry name" value="X-BOX TRANSCRIPTION FACTOR-RELATED"/>
    <property type="match status" value="1"/>
</dbReference>
<dbReference type="Pfam" id="PF03552">
    <property type="entry name" value="Cellulose_synt"/>
    <property type="match status" value="1"/>
</dbReference>
<protein>
    <submittedName>
        <fullName evidence="9">Cellulose synthase</fullName>
    </submittedName>
</protein>
<accession>A0AAV8F4S7</accession>
<evidence type="ECO:0000256" key="5">
    <source>
        <dbReference type="ARBA" id="ARBA00022989"/>
    </source>
</evidence>
<evidence type="ECO:0000256" key="3">
    <source>
        <dbReference type="ARBA" id="ARBA00022679"/>
    </source>
</evidence>
<keyword evidence="2" id="KW-0328">Glycosyltransferase</keyword>
<dbReference type="InterPro" id="IPR005150">
    <property type="entry name" value="Cellulose_synth"/>
</dbReference>
<name>A0AAV8F4S7_9POAL</name>
<comment type="caution">
    <text evidence="9">The sequence shown here is derived from an EMBL/GenBank/DDBJ whole genome shotgun (WGS) entry which is preliminary data.</text>
</comment>
<gene>
    <name evidence="9" type="ORF">LUZ62_037228</name>
</gene>
<feature type="transmembrane region" description="Helical" evidence="8">
    <location>
        <begin position="69"/>
        <end position="90"/>
    </location>
</feature>
<dbReference type="Proteomes" id="UP001140206">
    <property type="component" value="Chromosome 2"/>
</dbReference>
<dbReference type="GO" id="GO:0016020">
    <property type="term" value="C:membrane"/>
    <property type="evidence" value="ECO:0007669"/>
    <property type="project" value="InterPro"/>
</dbReference>